<organism evidence="3 4">
    <name type="scientific">Paraconiothyrium brasiliense</name>
    <dbReference type="NCBI Taxonomy" id="300254"/>
    <lineage>
        <taxon>Eukaryota</taxon>
        <taxon>Fungi</taxon>
        <taxon>Dikarya</taxon>
        <taxon>Ascomycota</taxon>
        <taxon>Pezizomycotina</taxon>
        <taxon>Dothideomycetes</taxon>
        <taxon>Pleosporomycetidae</taxon>
        <taxon>Pleosporales</taxon>
        <taxon>Massarineae</taxon>
        <taxon>Didymosphaeriaceae</taxon>
        <taxon>Paraconiothyrium</taxon>
    </lineage>
</organism>
<dbReference type="InterPro" id="IPR029026">
    <property type="entry name" value="tRNA_m1G_MTases_N"/>
</dbReference>
<sequence length="559" mass="62528">MAHESSRTKKSKSKEPKKKEPVEYINGKGWVDEDGNVVEEETGKVRNRRALELVDNVMEEHEAREQEQARAEREGRVVEQPDLEPEKKGKKRKHAVVVQQDETKSRSATQGTYDVPDEGPAKQSSAEERSQRHSSGLQHQVDAQIEAELHPAKRRRSEGTQSKPSSLGDLLNAQPARTPTKGKTSTELHTEKPSATFMPRTARPWTVTMALPGSILNNVARHDTKTLLVGRIARAAAVWCVDEIVVYDDDPNTIPEKVSGYYRSKKKSKAEIMDSISEADIPYQNPDRFMVGLLEYADCPPHIRSALFPMCEPYKHVGLLPPLDTPSHTKPHEWIRFREGVALPSAPAHHRSKSSNQEWTYINCGLPFPVKVPYAVPQGMRLTVEFKDAQPPSWPHLSEYECENLAVDAVAPETPREKEGYYWGYKVRYAASFSNIFSESEFPDGYTFAIGTSERGVPLSSILPDAIAPRNRPISHEKKLPDVCEHLLVVFGGVAGLEPVVANDPVLGELSKESAHEAFDYWVNLVQGQGSRTIRTEEAIEIGLAGLKGYVDYQYEAHA</sequence>
<dbReference type="PANTHER" id="PTHR12150:SF13">
    <property type="entry name" value="METHYLTRANSFERASE C9ORF114-RELATED"/>
    <property type="match status" value="1"/>
</dbReference>
<dbReference type="InterPro" id="IPR003750">
    <property type="entry name" value="Put_MeTrfase-C9orf114-like"/>
</dbReference>
<comment type="caution">
    <text evidence="3">The sequence shown here is derived from an EMBL/GenBank/DDBJ whole genome shotgun (WGS) entry which is preliminary data.</text>
</comment>
<name>A0ABR3S983_9PLEO</name>
<dbReference type="EMBL" id="JAKJXO020000001">
    <property type="protein sequence ID" value="KAL1613255.1"/>
    <property type="molecule type" value="Genomic_DNA"/>
</dbReference>
<dbReference type="SUPFAM" id="SSF75217">
    <property type="entry name" value="alpha/beta knot"/>
    <property type="match status" value="1"/>
</dbReference>
<dbReference type="SUPFAM" id="SSF50249">
    <property type="entry name" value="Nucleic acid-binding proteins"/>
    <property type="match status" value="1"/>
</dbReference>
<evidence type="ECO:0000313" key="3">
    <source>
        <dbReference type="EMBL" id="KAL1613255.1"/>
    </source>
</evidence>
<feature type="region of interest" description="Disordered" evidence="2">
    <location>
        <begin position="1"/>
        <end position="193"/>
    </location>
</feature>
<evidence type="ECO:0000256" key="2">
    <source>
        <dbReference type="SAM" id="MobiDB-lite"/>
    </source>
</evidence>
<comment type="similarity">
    <text evidence="1">Belongs to the class IV-like SAM-binding methyltransferase superfamily.</text>
</comment>
<dbReference type="InterPro" id="IPR029028">
    <property type="entry name" value="Alpha/beta_knot_MTases"/>
</dbReference>
<evidence type="ECO:0000313" key="4">
    <source>
        <dbReference type="Proteomes" id="UP001521785"/>
    </source>
</evidence>
<reference evidence="3 4" key="1">
    <citation type="submission" date="2024-02" db="EMBL/GenBank/DDBJ databases">
        <title>De novo assembly and annotation of 12 fungi associated with fruit tree decline syndrome in Ontario, Canada.</title>
        <authorList>
            <person name="Sulman M."/>
            <person name="Ellouze W."/>
            <person name="Ilyukhin E."/>
        </authorList>
    </citation>
    <scope>NUCLEOTIDE SEQUENCE [LARGE SCALE GENOMIC DNA]</scope>
    <source>
        <strain evidence="3 4">M42-189</strain>
    </source>
</reference>
<evidence type="ECO:0000256" key="1">
    <source>
        <dbReference type="ARBA" id="ARBA00009841"/>
    </source>
</evidence>
<gene>
    <name evidence="3" type="ORF">SLS60_001487</name>
</gene>
<evidence type="ECO:0008006" key="5">
    <source>
        <dbReference type="Google" id="ProtNLM"/>
    </source>
</evidence>
<dbReference type="CDD" id="cd18086">
    <property type="entry name" value="HsC9orf114-like"/>
    <property type="match status" value="1"/>
</dbReference>
<dbReference type="Proteomes" id="UP001521785">
    <property type="component" value="Unassembled WGS sequence"/>
</dbReference>
<feature type="compositionally biased region" description="Basic and acidic residues" evidence="2">
    <location>
        <begin position="41"/>
        <end position="87"/>
    </location>
</feature>
<dbReference type="Gene3D" id="3.40.1280.10">
    <property type="match status" value="2"/>
</dbReference>
<keyword evidence="4" id="KW-1185">Reference proteome</keyword>
<proteinExistence type="inferred from homology"/>
<dbReference type="Pfam" id="PF02598">
    <property type="entry name" value="Methyltrn_RNA_3"/>
    <property type="match status" value="1"/>
</dbReference>
<accession>A0ABR3S983</accession>
<dbReference type="InterPro" id="IPR012340">
    <property type="entry name" value="NA-bd_OB-fold"/>
</dbReference>
<dbReference type="PANTHER" id="PTHR12150">
    <property type="entry name" value="CLASS IV SAM-BINDING METHYLTRANSFERASE-RELATED"/>
    <property type="match status" value="1"/>
</dbReference>
<feature type="compositionally biased region" description="Basic and acidic residues" evidence="2">
    <location>
        <begin position="1"/>
        <end position="22"/>
    </location>
</feature>
<protein>
    <recommendedName>
        <fullName evidence="5">DUF171-domain-containing protein</fullName>
    </recommendedName>
</protein>